<dbReference type="PANTHER" id="PTHR22572">
    <property type="entry name" value="SUGAR-1-PHOSPHATE GUANYL TRANSFERASE"/>
    <property type="match status" value="1"/>
</dbReference>
<dbReference type="Gene3D" id="3.90.550.10">
    <property type="entry name" value="Spore Coat Polysaccharide Biosynthesis Protein SpsA, Chain A"/>
    <property type="match status" value="1"/>
</dbReference>
<keyword evidence="2" id="KW-0808">Transferase</keyword>
<dbReference type="OrthoDB" id="9788272at2"/>
<sequence length="234" mass="26052">MTLPVAILAGGLATRLRPITEKIPKALVDVAGEPFVFRQLRYLRDQGIRRVVLCVGFLGELVQDAVGDGSQFDIDVAYSTDGDILLGTGGALKRALPLLGEHFFVLYGDSFLPVDFAPIEIAFMASGKKALMTVLKNEDRWDKSNVLFRDGNLVEYNKRDPRLEMEYIDYGLGALDGGALDTYPDDKPFDLADVYHTLSLEHQLAGYEVHQRFYEIGSHSGLKEAEMFFSRRVG</sequence>
<organism evidence="2 3">
    <name type="scientific">Paraburkholderia dinghuensis</name>
    <dbReference type="NCBI Taxonomy" id="2305225"/>
    <lineage>
        <taxon>Bacteria</taxon>
        <taxon>Pseudomonadati</taxon>
        <taxon>Pseudomonadota</taxon>
        <taxon>Betaproteobacteria</taxon>
        <taxon>Burkholderiales</taxon>
        <taxon>Burkholderiaceae</taxon>
        <taxon>Paraburkholderia</taxon>
    </lineage>
</organism>
<dbReference type="Pfam" id="PF00483">
    <property type="entry name" value="NTP_transferase"/>
    <property type="match status" value="1"/>
</dbReference>
<dbReference type="GO" id="GO:0016740">
    <property type="term" value="F:transferase activity"/>
    <property type="evidence" value="ECO:0007669"/>
    <property type="project" value="UniProtKB-KW"/>
</dbReference>
<dbReference type="InterPro" id="IPR029044">
    <property type="entry name" value="Nucleotide-diphossugar_trans"/>
</dbReference>
<protein>
    <submittedName>
        <fullName evidence="2">Nucleotidyl transferase</fullName>
    </submittedName>
</protein>
<dbReference type="InterPro" id="IPR005835">
    <property type="entry name" value="NTP_transferase_dom"/>
</dbReference>
<feature type="domain" description="Nucleotidyl transferase" evidence="1">
    <location>
        <begin position="7"/>
        <end position="137"/>
    </location>
</feature>
<proteinExistence type="predicted"/>
<evidence type="ECO:0000313" key="3">
    <source>
        <dbReference type="Proteomes" id="UP000272778"/>
    </source>
</evidence>
<name>A0A3N6MX69_9BURK</name>
<dbReference type="SUPFAM" id="SSF53448">
    <property type="entry name" value="Nucleotide-diphospho-sugar transferases"/>
    <property type="match status" value="1"/>
</dbReference>
<comment type="caution">
    <text evidence="2">The sequence shown here is derived from an EMBL/GenBank/DDBJ whole genome shotgun (WGS) entry which is preliminary data.</text>
</comment>
<dbReference type="CDD" id="cd06915">
    <property type="entry name" value="NTP_transferase_WcbM_like"/>
    <property type="match status" value="1"/>
</dbReference>
<dbReference type="AlphaFoldDB" id="A0A3N6MX69"/>
<keyword evidence="3" id="KW-1185">Reference proteome</keyword>
<dbReference type="EMBL" id="RQIS01000003">
    <property type="protein sequence ID" value="RQH08349.1"/>
    <property type="molecule type" value="Genomic_DNA"/>
</dbReference>
<reference evidence="2 3" key="1">
    <citation type="submission" date="2018-11" db="EMBL/GenBank/DDBJ databases">
        <title>Paraburkholderia sp. DHOA04, isolated from soil.</title>
        <authorList>
            <person name="Gao Z.-H."/>
            <person name="Qiu L.-H."/>
            <person name="Fu J.-C."/>
        </authorList>
    </citation>
    <scope>NUCLEOTIDE SEQUENCE [LARGE SCALE GENOMIC DNA]</scope>
    <source>
        <strain evidence="2 3">DHOA04</strain>
    </source>
</reference>
<dbReference type="Proteomes" id="UP000272778">
    <property type="component" value="Unassembled WGS sequence"/>
</dbReference>
<accession>A0A3N6MX69</accession>
<dbReference type="RefSeq" id="WP_124149915.1">
    <property type="nucleotide sequence ID" value="NZ_RQIS01000003.1"/>
</dbReference>
<evidence type="ECO:0000313" key="2">
    <source>
        <dbReference type="EMBL" id="RQH08349.1"/>
    </source>
</evidence>
<dbReference type="InterPro" id="IPR050486">
    <property type="entry name" value="Mannose-1P_guanyltransferase"/>
</dbReference>
<evidence type="ECO:0000259" key="1">
    <source>
        <dbReference type="Pfam" id="PF00483"/>
    </source>
</evidence>
<gene>
    <name evidence="2" type="ORF">D1Y85_04840</name>
</gene>